<dbReference type="SUPFAM" id="SSF56112">
    <property type="entry name" value="Protein kinase-like (PK-like)"/>
    <property type="match status" value="1"/>
</dbReference>
<dbReference type="GO" id="GO:0016301">
    <property type="term" value="F:kinase activity"/>
    <property type="evidence" value="ECO:0007669"/>
    <property type="project" value="UniProtKB-KW"/>
</dbReference>
<dbReference type="Gene3D" id="3.60.40.10">
    <property type="entry name" value="PPM-type phosphatase domain"/>
    <property type="match status" value="1"/>
</dbReference>
<dbReference type="InterPro" id="IPR000719">
    <property type="entry name" value="Prot_kinase_dom"/>
</dbReference>
<evidence type="ECO:0000313" key="7">
    <source>
        <dbReference type="EMBL" id="WZC50102.1"/>
    </source>
</evidence>
<keyword evidence="8" id="KW-1185">Reference proteome</keyword>
<evidence type="ECO:0000259" key="5">
    <source>
        <dbReference type="PROSITE" id="PS50011"/>
    </source>
</evidence>
<dbReference type="RefSeq" id="WP_341368212.1">
    <property type="nucleotide sequence ID" value="NZ_CP150951.2"/>
</dbReference>
<dbReference type="SMART" id="SM00331">
    <property type="entry name" value="PP2C_SIG"/>
    <property type="match status" value="1"/>
</dbReference>
<dbReference type="SMART" id="SM00332">
    <property type="entry name" value="PP2Cc"/>
    <property type="match status" value="1"/>
</dbReference>
<dbReference type="Pfam" id="PF00069">
    <property type="entry name" value="Pkinase"/>
    <property type="match status" value="1"/>
</dbReference>
<evidence type="ECO:0000256" key="3">
    <source>
        <dbReference type="ARBA" id="ARBA00022777"/>
    </source>
</evidence>
<evidence type="ECO:0000256" key="1">
    <source>
        <dbReference type="ARBA" id="ARBA00022679"/>
    </source>
</evidence>
<feature type="domain" description="Protein kinase" evidence="5">
    <location>
        <begin position="262"/>
        <end position="527"/>
    </location>
</feature>
<dbReference type="CDD" id="cd14014">
    <property type="entry name" value="STKc_PknB_like"/>
    <property type="match status" value="1"/>
</dbReference>
<dbReference type="PANTHER" id="PTHR43289">
    <property type="entry name" value="MITOGEN-ACTIVATED PROTEIN KINASE KINASE KINASE 20-RELATED"/>
    <property type="match status" value="1"/>
</dbReference>
<dbReference type="Gene3D" id="1.10.510.10">
    <property type="entry name" value="Transferase(Phosphotransferase) domain 1"/>
    <property type="match status" value="1"/>
</dbReference>
<dbReference type="InterPro" id="IPR011009">
    <property type="entry name" value="Kinase-like_dom_sf"/>
</dbReference>
<dbReference type="PROSITE" id="PS00109">
    <property type="entry name" value="PROTEIN_KINASE_TYR"/>
    <property type="match status" value="1"/>
</dbReference>
<sequence length="566" mass="61969">MTQISVSLGQASSKGRKAVNQDFHGALVPNGRAMSLKGITVALADGISTSDVSHIAAETAVKSLLTDYYATPDSWAAQTAVSTVINATNSWLHAQTAGTPSGEVDRGYVCTLAALILKARQAHLFHVGDSRIWRVSGGSLEPLTVDHQSMGMLSAAMGARQTIEISYKSVPLAQGDVFLLTSDGVHDFWTPAQVVAQIAAGDLQAAADDIVAAAHEADSPDNMTVQIVRIDALPTGPGGINTDDLTLPFPPIPNAGDILDGYEILRALHGNHRSHLYLAKAPDGMKVALKIPGSETRDDPEQLRRFVLEEWIARRLSNPHLLSAPPPLETPRAYLYSVTEYIEGQTLRQWMADNPQPSLEQVRDIIEQTVKGLRSFHRREMLHQDIRPENIMITDDGVVKLIDFGAAYVAGVQEAAPFPAEAGILGTYQYTAPEYFSNEAVSFRSDMFSIGVIAYEMLTGYLPYGTQIARIRTPRDRAALRYRSAQGDARVLAPWMDEALSRAVHADPYKRYETFSDFIKDLRTPSAAYQKRHARPLMERDPLKFWQCLSIALAILSIALAVQLSK</sequence>
<dbReference type="EMBL" id="CP150951">
    <property type="protein sequence ID" value="WZC50102.1"/>
    <property type="molecule type" value="Genomic_DNA"/>
</dbReference>
<accession>A0ABZ2V7J6</accession>
<keyword evidence="4" id="KW-0067">ATP-binding</keyword>
<dbReference type="InterPro" id="IPR008266">
    <property type="entry name" value="Tyr_kinase_AS"/>
</dbReference>
<dbReference type="PANTHER" id="PTHR43289:SF6">
    <property type="entry name" value="SERINE_THREONINE-PROTEIN KINASE NEKL-3"/>
    <property type="match status" value="1"/>
</dbReference>
<dbReference type="SUPFAM" id="SSF81606">
    <property type="entry name" value="PP2C-like"/>
    <property type="match status" value="1"/>
</dbReference>
<dbReference type="PROSITE" id="PS51746">
    <property type="entry name" value="PPM_2"/>
    <property type="match status" value="1"/>
</dbReference>
<dbReference type="Proteomes" id="UP001440612">
    <property type="component" value="Chromosome"/>
</dbReference>
<evidence type="ECO:0000256" key="4">
    <source>
        <dbReference type="ARBA" id="ARBA00022840"/>
    </source>
</evidence>
<keyword evidence="1" id="KW-0808">Transferase</keyword>
<protein>
    <submittedName>
        <fullName evidence="7">Protein kinase</fullName>
    </submittedName>
</protein>
<dbReference type="InterPro" id="IPR036457">
    <property type="entry name" value="PPM-type-like_dom_sf"/>
</dbReference>
<evidence type="ECO:0000313" key="8">
    <source>
        <dbReference type="Proteomes" id="UP001440612"/>
    </source>
</evidence>
<keyword evidence="2" id="KW-0547">Nucleotide-binding</keyword>
<dbReference type="Gene3D" id="3.30.200.20">
    <property type="entry name" value="Phosphorylase Kinase, domain 1"/>
    <property type="match status" value="1"/>
</dbReference>
<feature type="domain" description="PPM-type phosphatase" evidence="6">
    <location>
        <begin position="7"/>
        <end position="230"/>
    </location>
</feature>
<dbReference type="InterPro" id="IPR001932">
    <property type="entry name" value="PPM-type_phosphatase-like_dom"/>
</dbReference>
<evidence type="ECO:0000256" key="2">
    <source>
        <dbReference type="ARBA" id="ARBA00022741"/>
    </source>
</evidence>
<reference evidence="8" key="1">
    <citation type="submission" date="2024-04" db="EMBL/GenBank/DDBJ databases">
        <title>Phylogenomic analyses of a clade within the roseobacter group suggest taxonomic reassignments of species of the genera Aestuariivita, Citreicella, Loktanella, Nautella, Pelagibaca, Ruegeria, Thalassobius, Thiobacimonas and Tropicibacter, and the proposal o.</title>
        <authorList>
            <person name="Jeon C.O."/>
        </authorList>
    </citation>
    <scope>NUCLEOTIDE SEQUENCE [LARGE SCALE GENOMIC DNA]</scope>
    <source>
        <strain evidence="8">BS5-3</strain>
    </source>
</reference>
<dbReference type="PROSITE" id="PS50011">
    <property type="entry name" value="PROTEIN_KINASE_DOM"/>
    <property type="match status" value="1"/>
</dbReference>
<keyword evidence="3 7" id="KW-0418">Kinase</keyword>
<proteinExistence type="predicted"/>
<gene>
    <name evidence="7" type="ORF">AABB29_05505</name>
</gene>
<name>A0ABZ2V7J6_9RHOB</name>
<organism evidence="7 8">
    <name type="scientific">Yoonia phaeophyticola</name>
    <dbReference type="NCBI Taxonomy" id="3137369"/>
    <lineage>
        <taxon>Bacteria</taxon>
        <taxon>Pseudomonadati</taxon>
        <taxon>Pseudomonadota</taxon>
        <taxon>Alphaproteobacteria</taxon>
        <taxon>Rhodobacterales</taxon>
        <taxon>Paracoccaceae</taxon>
        <taxon>Yoonia</taxon>
    </lineage>
</organism>
<dbReference type="Pfam" id="PF13672">
    <property type="entry name" value="PP2C_2"/>
    <property type="match status" value="1"/>
</dbReference>
<evidence type="ECO:0000259" key="6">
    <source>
        <dbReference type="PROSITE" id="PS51746"/>
    </source>
</evidence>